<keyword evidence="3" id="KW-1185">Reference proteome</keyword>
<feature type="domain" description="N-acetyltransferase" evidence="1">
    <location>
        <begin position="10"/>
        <end position="173"/>
    </location>
</feature>
<dbReference type="SUPFAM" id="SSF55729">
    <property type="entry name" value="Acyl-CoA N-acyltransferases (Nat)"/>
    <property type="match status" value="1"/>
</dbReference>
<dbReference type="Proteomes" id="UP000617979">
    <property type="component" value="Unassembled WGS sequence"/>
</dbReference>
<dbReference type="EMBL" id="BMEX01000010">
    <property type="protein sequence ID" value="GGA51178.1"/>
    <property type="molecule type" value="Genomic_DNA"/>
</dbReference>
<dbReference type="Pfam" id="PF13302">
    <property type="entry name" value="Acetyltransf_3"/>
    <property type="match status" value="1"/>
</dbReference>
<evidence type="ECO:0000313" key="3">
    <source>
        <dbReference type="Proteomes" id="UP000617979"/>
    </source>
</evidence>
<dbReference type="PANTHER" id="PTHR43415:SF3">
    <property type="entry name" value="GNAT-FAMILY ACETYLTRANSFERASE"/>
    <property type="match status" value="1"/>
</dbReference>
<evidence type="ECO:0000313" key="2">
    <source>
        <dbReference type="EMBL" id="GGA51178.1"/>
    </source>
</evidence>
<name>A0ABQ1GW83_9BACL</name>
<gene>
    <name evidence="2" type="ORF">GCM10007416_25350</name>
</gene>
<accession>A0ABQ1GW83</accession>
<reference evidence="3" key="1">
    <citation type="journal article" date="2019" name="Int. J. Syst. Evol. Microbiol.">
        <title>The Global Catalogue of Microorganisms (GCM) 10K type strain sequencing project: providing services to taxonomists for standard genome sequencing and annotation.</title>
        <authorList>
            <consortium name="The Broad Institute Genomics Platform"/>
            <consortium name="The Broad Institute Genome Sequencing Center for Infectious Disease"/>
            <person name="Wu L."/>
            <person name="Ma J."/>
        </authorList>
    </citation>
    <scope>NUCLEOTIDE SEQUENCE [LARGE SCALE GENOMIC DNA]</scope>
    <source>
        <strain evidence="3">CGMCC 1.12404</strain>
    </source>
</reference>
<organism evidence="2 3">
    <name type="scientific">Kroppenstedtia guangzhouensis</name>
    <dbReference type="NCBI Taxonomy" id="1274356"/>
    <lineage>
        <taxon>Bacteria</taxon>
        <taxon>Bacillati</taxon>
        <taxon>Bacillota</taxon>
        <taxon>Bacilli</taxon>
        <taxon>Bacillales</taxon>
        <taxon>Thermoactinomycetaceae</taxon>
        <taxon>Kroppenstedtia</taxon>
    </lineage>
</organism>
<dbReference type="InterPro" id="IPR000182">
    <property type="entry name" value="GNAT_dom"/>
</dbReference>
<protein>
    <submittedName>
        <fullName evidence="2">Aminoglycoside N(6')-acetyltransferase</fullName>
    </submittedName>
</protein>
<evidence type="ECO:0000259" key="1">
    <source>
        <dbReference type="PROSITE" id="PS51186"/>
    </source>
</evidence>
<proteinExistence type="predicted"/>
<dbReference type="PROSITE" id="PS51186">
    <property type="entry name" value="GNAT"/>
    <property type="match status" value="1"/>
</dbReference>
<sequence length="194" mass="22319">MVKLLGGERVYLRPPEKKDTGLLFRSFYNPEVRRLTGTYQVISMDAMESWLERVIQDDSRLLLLIVERESDRVVGDVELLEIHPVNRSAHIRIALHDEKEFGKGYGTEAMGLMLDHGFGHLNLHRIELEVFDYNHRGIRTYEKLGFRREGVKREALFNDGTYHDVIQMGLLAGEYRKRSEVGSGDEGAGMNSRV</sequence>
<comment type="caution">
    <text evidence="2">The sequence shown here is derived from an EMBL/GenBank/DDBJ whole genome shotgun (WGS) entry which is preliminary data.</text>
</comment>
<dbReference type="PANTHER" id="PTHR43415">
    <property type="entry name" value="SPERMIDINE N(1)-ACETYLTRANSFERASE"/>
    <property type="match status" value="1"/>
</dbReference>
<dbReference type="InterPro" id="IPR016181">
    <property type="entry name" value="Acyl_CoA_acyltransferase"/>
</dbReference>
<dbReference type="Gene3D" id="3.40.630.30">
    <property type="match status" value="1"/>
</dbReference>